<dbReference type="VEuPathDB" id="VectorBase:HLOH_051735"/>
<protein>
    <recommendedName>
        <fullName evidence="1">TRAF1-6 MATH domain-containing protein</fullName>
    </recommendedName>
</protein>
<dbReference type="Pfam" id="PF21355">
    <property type="entry name" value="TRAF-mep_MATH"/>
    <property type="match status" value="1"/>
</dbReference>
<evidence type="ECO:0000259" key="1">
    <source>
        <dbReference type="Pfam" id="PF21355"/>
    </source>
</evidence>
<dbReference type="AlphaFoldDB" id="A0A9J6FU75"/>
<dbReference type="Gene3D" id="2.60.210.10">
    <property type="entry name" value="Apoptosis, Tumor Necrosis Factor Receptor Associated Protein 2, Chain A"/>
    <property type="match status" value="1"/>
</dbReference>
<sequence length="237" mass="26889">MKAMVAPEKAIEKRVGDLDAKLNQLSLKCDSLNEKLGQICKNDIHLKEALTEQFGQTLDRSVAEIKSLYAEKIESLRTAITSALASVPSDPKTLQRVVTGYAALKEKASKDGWSWSMSDKIYLRRYYISWGVAFVKEGDKVFLQLCVQLHVGTEDDFLEWPFTKQLKLTIIHPETRHELNLTAKPLPSKASDRHYSRPIKTSNVAARFSESEVESSDIELDGYVKEDQLLLRFEVLQ</sequence>
<dbReference type="SUPFAM" id="SSF49599">
    <property type="entry name" value="TRAF domain-like"/>
    <property type="match status" value="1"/>
</dbReference>
<proteinExistence type="predicted"/>
<dbReference type="EMBL" id="JABSTR010000003">
    <property type="protein sequence ID" value="KAH9365856.1"/>
    <property type="molecule type" value="Genomic_DNA"/>
</dbReference>
<dbReference type="InterPro" id="IPR049342">
    <property type="entry name" value="TRAF1-6_MATH_dom"/>
</dbReference>
<dbReference type="OrthoDB" id="6499288at2759"/>
<organism evidence="2 3">
    <name type="scientific">Haemaphysalis longicornis</name>
    <name type="common">Bush tick</name>
    <dbReference type="NCBI Taxonomy" id="44386"/>
    <lineage>
        <taxon>Eukaryota</taxon>
        <taxon>Metazoa</taxon>
        <taxon>Ecdysozoa</taxon>
        <taxon>Arthropoda</taxon>
        <taxon>Chelicerata</taxon>
        <taxon>Arachnida</taxon>
        <taxon>Acari</taxon>
        <taxon>Parasitiformes</taxon>
        <taxon>Ixodida</taxon>
        <taxon>Ixodoidea</taxon>
        <taxon>Ixodidae</taxon>
        <taxon>Haemaphysalinae</taxon>
        <taxon>Haemaphysalis</taxon>
    </lineage>
</organism>
<dbReference type="Proteomes" id="UP000821853">
    <property type="component" value="Unassembled WGS sequence"/>
</dbReference>
<reference evidence="2 3" key="1">
    <citation type="journal article" date="2020" name="Cell">
        <title>Large-Scale Comparative Analyses of Tick Genomes Elucidate Their Genetic Diversity and Vector Capacities.</title>
        <authorList>
            <consortium name="Tick Genome and Microbiome Consortium (TIGMIC)"/>
            <person name="Jia N."/>
            <person name="Wang J."/>
            <person name="Shi W."/>
            <person name="Du L."/>
            <person name="Sun Y."/>
            <person name="Zhan W."/>
            <person name="Jiang J.F."/>
            <person name="Wang Q."/>
            <person name="Zhang B."/>
            <person name="Ji P."/>
            <person name="Bell-Sakyi L."/>
            <person name="Cui X.M."/>
            <person name="Yuan T.T."/>
            <person name="Jiang B.G."/>
            <person name="Yang W.F."/>
            <person name="Lam T.T."/>
            <person name="Chang Q.C."/>
            <person name="Ding S.J."/>
            <person name="Wang X.J."/>
            <person name="Zhu J.G."/>
            <person name="Ruan X.D."/>
            <person name="Zhao L."/>
            <person name="Wei J.T."/>
            <person name="Ye R.Z."/>
            <person name="Que T.C."/>
            <person name="Du C.H."/>
            <person name="Zhou Y.H."/>
            <person name="Cheng J.X."/>
            <person name="Dai P.F."/>
            <person name="Guo W.B."/>
            <person name="Han X.H."/>
            <person name="Huang E.J."/>
            <person name="Li L.F."/>
            <person name="Wei W."/>
            <person name="Gao Y.C."/>
            <person name="Liu J.Z."/>
            <person name="Shao H.Z."/>
            <person name="Wang X."/>
            <person name="Wang C.C."/>
            <person name="Yang T.C."/>
            <person name="Huo Q.B."/>
            <person name="Li W."/>
            <person name="Chen H.Y."/>
            <person name="Chen S.E."/>
            <person name="Zhou L.G."/>
            <person name="Ni X.B."/>
            <person name="Tian J.H."/>
            <person name="Sheng Y."/>
            <person name="Liu T."/>
            <person name="Pan Y.S."/>
            <person name="Xia L.Y."/>
            <person name="Li J."/>
            <person name="Zhao F."/>
            <person name="Cao W.C."/>
        </authorList>
    </citation>
    <scope>NUCLEOTIDE SEQUENCE [LARGE SCALE GENOMIC DNA]</scope>
    <source>
        <strain evidence="2">HaeL-2018</strain>
    </source>
</reference>
<name>A0A9J6FU75_HAELO</name>
<feature type="domain" description="TRAF1-6 MATH" evidence="1">
    <location>
        <begin position="138"/>
        <end position="232"/>
    </location>
</feature>
<comment type="caution">
    <text evidence="2">The sequence shown here is derived from an EMBL/GenBank/DDBJ whole genome shotgun (WGS) entry which is preliminary data.</text>
</comment>
<accession>A0A9J6FU75</accession>
<evidence type="ECO:0000313" key="3">
    <source>
        <dbReference type="Proteomes" id="UP000821853"/>
    </source>
</evidence>
<keyword evidence="3" id="KW-1185">Reference proteome</keyword>
<dbReference type="InterPro" id="IPR008974">
    <property type="entry name" value="TRAF-like"/>
</dbReference>
<gene>
    <name evidence="2" type="ORF">HPB48_021375</name>
</gene>
<evidence type="ECO:0000313" key="2">
    <source>
        <dbReference type="EMBL" id="KAH9365856.1"/>
    </source>
</evidence>